<proteinExistence type="predicted"/>
<reference evidence="1 2" key="1">
    <citation type="submission" date="2021-06" db="EMBL/GenBank/DDBJ databases">
        <title>Caerostris darwini draft genome.</title>
        <authorList>
            <person name="Kono N."/>
            <person name="Arakawa K."/>
        </authorList>
    </citation>
    <scope>NUCLEOTIDE SEQUENCE [LARGE SCALE GENOMIC DNA]</scope>
</reference>
<evidence type="ECO:0000313" key="2">
    <source>
        <dbReference type="Proteomes" id="UP001054837"/>
    </source>
</evidence>
<dbReference type="Proteomes" id="UP001054837">
    <property type="component" value="Unassembled WGS sequence"/>
</dbReference>
<dbReference type="AlphaFoldDB" id="A0AAV4QKP2"/>
<keyword evidence="2" id="KW-1185">Reference proteome</keyword>
<gene>
    <name evidence="1" type="ORF">CDAR_433251</name>
</gene>
<evidence type="ECO:0000313" key="1">
    <source>
        <dbReference type="EMBL" id="GIY08630.1"/>
    </source>
</evidence>
<organism evidence="1 2">
    <name type="scientific">Caerostris darwini</name>
    <dbReference type="NCBI Taxonomy" id="1538125"/>
    <lineage>
        <taxon>Eukaryota</taxon>
        <taxon>Metazoa</taxon>
        <taxon>Ecdysozoa</taxon>
        <taxon>Arthropoda</taxon>
        <taxon>Chelicerata</taxon>
        <taxon>Arachnida</taxon>
        <taxon>Araneae</taxon>
        <taxon>Araneomorphae</taxon>
        <taxon>Entelegynae</taxon>
        <taxon>Araneoidea</taxon>
        <taxon>Araneidae</taxon>
        <taxon>Caerostris</taxon>
    </lineage>
</organism>
<comment type="caution">
    <text evidence="1">The sequence shown here is derived from an EMBL/GenBank/DDBJ whole genome shotgun (WGS) entry which is preliminary data.</text>
</comment>
<protein>
    <submittedName>
        <fullName evidence="1">Uncharacterized protein</fullName>
    </submittedName>
</protein>
<dbReference type="EMBL" id="BPLQ01004536">
    <property type="protein sequence ID" value="GIY08630.1"/>
    <property type="molecule type" value="Genomic_DNA"/>
</dbReference>
<name>A0AAV4QKP2_9ARAC</name>
<accession>A0AAV4QKP2</accession>
<sequence length="88" mass="10036">MLPTVIHYLTANELKPIPTKAMMVTRYHPSVTPTGHYPLATTIIPSRTYLNARNRPAINNSRDSVSLIWSDQQQRVRPGRKVNYANYA</sequence>